<dbReference type="PATRIC" id="fig|1225564.3.peg.5295"/>
<proteinExistence type="predicted"/>
<dbReference type="AlphaFoldDB" id="A0A0H1R8K0"/>
<accession>A0A0H1R8K0</accession>
<dbReference type="RefSeq" id="WP_047190772.1">
    <property type="nucleotide sequence ID" value="NZ_LCYG01000055.1"/>
</dbReference>
<protein>
    <submittedName>
        <fullName evidence="1">Uncharacterized protein</fullName>
    </submittedName>
</protein>
<sequence>MSDLPRITGRWRFSAAAVVTDWNWRGRPKDWEAGLIVEVEEVRRPSYPRAPIGEVTVWRRARGFEARYLKPENEVRP</sequence>
<dbReference type="Proteomes" id="UP000035489">
    <property type="component" value="Unassembled WGS sequence"/>
</dbReference>
<dbReference type="STRING" id="1225564.AA309_19935"/>
<evidence type="ECO:0000313" key="1">
    <source>
        <dbReference type="EMBL" id="KLK91374.1"/>
    </source>
</evidence>
<evidence type="ECO:0000313" key="2">
    <source>
        <dbReference type="Proteomes" id="UP000035489"/>
    </source>
</evidence>
<organism evidence="1 2">
    <name type="scientific">Microvirga vignae</name>
    <dbReference type="NCBI Taxonomy" id="1225564"/>
    <lineage>
        <taxon>Bacteria</taxon>
        <taxon>Pseudomonadati</taxon>
        <taxon>Pseudomonadota</taxon>
        <taxon>Alphaproteobacteria</taxon>
        <taxon>Hyphomicrobiales</taxon>
        <taxon>Methylobacteriaceae</taxon>
        <taxon>Microvirga</taxon>
    </lineage>
</organism>
<keyword evidence="2" id="KW-1185">Reference proteome</keyword>
<dbReference type="EMBL" id="LCYG01000055">
    <property type="protein sequence ID" value="KLK91374.1"/>
    <property type="molecule type" value="Genomic_DNA"/>
</dbReference>
<reference evidence="1 2" key="1">
    <citation type="submission" date="2015-05" db="EMBL/GenBank/DDBJ databases">
        <title>Draft genome sequence of Microvirga vignae strain BR3299, a novel nitrogen fixing bacteria isolated from Brazil semi-aired region.</title>
        <authorList>
            <person name="Zilli J.E."/>
            <person name="Passos S.R."/>
            <person name="Leite J."/>
            <person name="Baldani J.I."/>
            <person name="Xavier G.R."/>
            <person name="Rumjaneck N.G."/>
            <person name="Simoes-Araujo J.L."/>
        </authorList>
    </citation>
    <scope>NUCLEOTIDE SEQUENCE [LARGE SCALE GENOMIC DNA]</scope>
    <source>
        <strain evidence="1 2">BR3299</strain>
    </source>
</reference>
<name>A0A0H1R8K0_9HYPH</name>
<comment type="caution">
    <text evidence="1">The sequence shown here is derived from an EMBL/GenBank/DDBJ whole genome shotgun (WGS) entry which is preliminary data.</text>
</comment>
<gene>
    <name evidence="1" type="ORF">AA309_19935</name>
</gene>